<gene>
    <name evidence="1" type="ORF">NPIL_665441</name>
</gene>
<evidence type="ECO:0000313" key="1">
    <source>
        <dbReference type="EMBL" id="GFT16535.1"/>
    </source>
</evidence>
<proteinExistence type="predicted"/>
<organism evidence="1 2">
    <name type="scientific">Nephila pilipes</name>
    <name type="common">Giant wood spider</name>
    <name type="synonym">Nephila maculata</name>
    <dbReference type="NCBI Taxonomy" id="299642"/>
    <lineage>
        <taxon>Eukaryota</taxon>
        <taxon>Metazoa</taxon>
        <taxon>Ecdysozoa</taxon>
        <taxon>Arthropoda</taxon>
        <taxon>Chelicerata</taxon>
        <taxon>Arachnida</taxon>
        <taxon>Araneae</taxon>
        <taxon>Araneomorphae</taxon>
        <taxon>Entelegynae</taxon>
        <taxon>Araneoidea</taxon>
        <taxon>Nephilidae</taxon>
        <taxon>Nephila</taxon>
    </lineage>
</organism>
<sequence>MANQGTRKLDLRVKTLDKATTLRANQIMRTQGVHQTHGNSQFSLSGRQLNHDARDSLRITSFLHSDPSPVFTTFKDNWQYVLGRQPEKTQ</sequence>
<name>A0A8X6TJK7_NEPPI</name>
<dbReference type="OrthoDB" id="10584002at2759"/>
<comment type="caution">
    <text evidence="1">The sequence shown here is derived from an EMBL/GenBank/DDBJ whole genome shotgun (WGS) entry which is preliminary data.</text>
</comment>
<accession>A0A8X6TJK7</accession>
<protein>
    <submittedName>
        <fullName evidence="1">Uncharacterized protein</fullName>
    </submittedName>
</protein>
<dbReference type="EMBL" id="BMAW01009945">
    <property type="protein sequence ID" value="GFT16535.1"/>
    <property type="molecule type" value="Genomic_DNA"/>
</dbReference>
<dbReference type="Proteomes" id="UP000887013">
    <property type="component" value="Unassembled WGS sequence"/>
</dbReference>
<keyword evidence="2" id="KW-1185">Reference proteome</keyword>
<dbReference type="AlphaFoldDB" id="A0A8X6TJK7"/>
<reference evidence="1" key="1">
    <citation type="submission" date="2020-08" db="EMBL/GenBank/DDBJ databases">
        <title>Multicomponent nature underlies the extraordinary mechanical properties of spider dragline silk.</title>
        <authorList>
            <person name="Kono N."/>
            <person name="Nakamura H."/>
            <person name="Mori M."/>
            <person name="Yoshida Y."/>
            <person name="Ohtoshi R."/>
            <person name="Malay A.D."/>
            <person name="Moran D.A.P."/>
            <person name="Tomita M."/>
            <person name="Numata K."/>
            <person name="Arakawa K."/>
        </authorList>
    </citation>
    <scope>NUCLEOTIDE SEQUENCE</scope>
</reference>
<evidence type="ECO:0000313" key="2">
    <source>
        <dbReference type="Proteomes" id="UP000887013"/>
    </source>
</evidence>